<dbReference type="EMBL" id="JAMTCG010000007">
    <property type="protein sequence ID" value="MCP2162685.1"/>
    <property type="molecule type" value="Genomic_DNA"/>
</dbReference>
<keyword evidence="3" id="KW-1185">Reference proteome</keyword>
<dbReference type="RefSeq" id="WP_301284823.1">
    <property type="nucleotide sequence ID" value="NZ_BAAAOE010000002.1"/>
</dbReference>
<feature type="region of interest" description="Disordered" evidence="1">
    <location>
        <begin position="22"/>
        <end position="43"/>
    </location>
</feature>
<reference evidence="2 3" key="1">
    <citation type="submission" date="2022-06" db="EMBL/GenBank/DDBJ databases">
        <title>Genomic Encyclopedia of Archaeal and Bacterial Type Strains, Phase II (KMG-II): from individual species to whole genera.</title>
        <authorList>
            <person name="Goeker M."/>
        </authorList>
    </citation>
    <scope>NUCLEOTIDE SEQUENCE [LARGE SCALE GENOMIC DNA]</scope>
    <source>
        <strain evidence="2 3">DSM 45037</strain>
    </source>
</reference>
<accession>A0ABT1H7T8</accession>
<evidence type="ECO:0000256" key="1">
    <source>
        <dbReference type="SAM" id="MobiDB-lite"/>
    </source>
</evidence>
<proteinExistence type="predicted"/>
<organism evidence="2 3">
    <name type="scientific">Williamsia serinedens</name>
    <dbReference type="NCBI Taxonomy" id="391736"/>
    <lineage>
        <taxon>Bacteria</taxon>
        <taxon>Bacillati</taxon>
        <taxon>Actinomycetota</taxon>
        <taxon>Actinomycetes</taxon>
        <taxon>Mycobacteriales</taxon>
        <taxon>Nocardiaceae</taxon>
        <taxon>Williamsia</taxon>
    </lineage>
</organism>
<protein>
    <submittedName>
        <fullName evidence="2">Uncharacterized protein</fullName>
    </submittedName>
</protein>
<sequence>MSELDWDLADELYEHRVEDRLRDKWGGPDDEEDRYERELWRDR</sequence>
<comment type="caution">
    <text evidence="2">The sequence shown here is derived from an EMBL/GenBank/DDBJ whole genome shotgun (WGS) entry which is preliminary data.</text>
</comment>
<name>A0ABT1H7T8_9NOCA</name>
<evidence type="ECO:0000313" key="3">
    <source>
        <dbReference type="Proteomes" id="UP001205740"/>
    </source>
</evidence>
<feature type="compositionally biased region" description="Basic and acidic residues" evidence="1">
    <location>
        <begin position="34"/>
        <end position="43"/>
    </location>
</feature>
<evidence type="ECO:0000313" key="2">
    <source>
        <dbReference type="EMBL" id="MCP2162685.1"/>
    </source>
</evidence>
<dbReference type="Proteomes" id="UP001205740">
    <property type="component" value="Unassembled WGS sequence"/>
</dbReference>
<gene>
    <name evidence="2" type="ORF">LX12_003893</name>
</gene>